<evidence type="ECO:0000313" key="2">
    <source>
        <dbReference type="EMBL" id="KAL3675029.1"/>
    </source>
</evidence>
<gene>
    <name evidence="2" type="ORF">R1sor_024977</name>
</gene>
<dbReference type="Gene3D" id="3.60.10.10">
    <property type="entry name" value="Endonuclease/exonuclease/phosphatase"/>
    <property type="match status" value="1"/>
</dbReference>
<dbReference type="InterPro" id="IPR036691">
    <property type="entry name" value="Endo/exonu/phosph_ase_sf"/>
</dbReference>
<accession>A0ABD3G987</accession>
<protein>
    <submittedName>
        <fullName evidence="2">Uncharacterized protein</fullName>
    </submittedName>
</protein>
<name>A0ABD3G987_9MARC</name>
<dbReference type="EMBL" id="JBJQOH010000008">
    <property type="protein sequence ID" value="KAL3675029.1"/>
    <property type="molecule type" value="Genomic_DNA"/>
</dbReference>
<comment type="caution">
    <text evidence="2">The sequence shown here is derived from an EMBL/GenBank/DDBJ whole genome shotgun (WGS) entry which is preliminary data.</text>
</comment>
<sequence>MEGETEEGTQITGSAPDHPIDEDTDLMEATHTPSTDPLQGKLWNETSGNDQAPENSPSSTGASIYLKPGGLAIQKQISKNKTEFDAEEPGKKEERARGAVKSWMNSVGRQAKVFAFQELKAREVSLEFTIRNLRPGAKGIIDYSTTDRGGAALVIDESMKVLDSEVRGNRFVAWAMTQSSAGRIGFVSAYGPHPPREKFEFLNWLQDFQGEGQWIYMGDWNLVLDPKDSAGPTALAIGQLCRNGTPLTKHMI</sequence>
<proteinExistence type="predicted"/>
<organism evidence="2 3">
    <name type="scientific">Riccia sorocarpa</name>
    <dbReference type="NCBI Taxonomy" id="122646"/>
    <lineage>
        <taxon>Eukaryota</taxon>
        <taxon>Viridiplantae</taxon>
        <taxon>Streptophyta</taxon>
        <taxon>Embryophyta</taxon>
        <taxon>Marchantiophyta</taxon>
        <taxon>Marchantiopsida</taxon>
        <taxon>Marchantiidae</taxon>
        <taxon>Marchantiales</taxon>
        <taxon>Ricciaceae</taxon>
        <taxon>Riccia</taxon>
    </lineage>
</organism>
<dbReference type="SUPFAM" id="SSF56219">
    <property type="entry name" value="DNase I-like"/>
    <property type="match status" value="1"/>
</dbReference>
<reference evidence="2 3" key="1">
    <citation type="submission" date="2024-09" db="EMBL/GenBank/DDBJ databases">
        <title>Chromosome-scale assembly of Riccia sorocarpa.</title>
        <authorList>
            <person name="Paukszto L."/>
        </authorList>
    </citation>
    <scope>NUCLEOTIDE SEQUENCE [LARGE SCALE GENOMIC DNA]</scope>
    <source>
        <strain evidence="2">LP-2024</strain>
        <tissue evidence="2">Aerial parts of the thallus</tissue>
    </source>
</reference>
<feature type="compositionally biased region" description="Polar residues" evidence="1">
    <location>
        <begin position="44"/>
        <end position="62"/>
    </location>
</feature>
<keyword evidence="3" id="KW-1185">Reference proteome</keyword>
<evidence type="ECO:0000313" key="3">
    <source>
        <dbReference type="Proteomes" id="UP001633002"/>
    </source>
</evidence>
<evidence type="ECO:0000256" key="1">
    <source>
        <dbReference type="SAM" id="MobiDB-lite"/>
    </source>
</evidence>
<dbReference type="AlphaFoldDB" id="A0ABD3G987"/>
<feature type="region of interest" description="Disordered" evidence="1">
    <location>
        <begin position="1"/>
        <end position="65"/>
    </location>
</feature>
<dbReference type="Proteomes" id="UP001633002">
    <property type="component" value="Unassembled WGS sequence"/>
</dbReference>